<feature type="transmembrane region" description="Helical" evidence="1">
    <location>
        <begin position="139"/>
        <end position="159"/>
    </location>
</feature>
<feature type="transmembrane region" description="Helical" evidence="1">
    <location>
        <begin position="279"/>
        <end position="298"/>
    </location>
</feature>
<feature type="transmembrane region" description="Helical" evidence="1">
    <location>
        <begin position="81"/>
        <end position="101"/>
    </location>
</feature>
<feature type="transmembrane region" description="Helical" evidence="1">
    <location>
        <begin position="318"/>
        <end position="338"/>
    </location>
</feature>
<dbReference type="InterPro" id="IPR050879">
    <property type="entry name" value="Acyltransferase_3"/>
</dbReference>
<reference evidence="4" key="1">
    <citation type="submission" date="2016-10" db="EMBL/GenBank/DDBJ databases">
        <authorList>
            <person name="Varghese N."/>
            <person name="Submissions S."/>
        </authorList>
    </citation>
    <scope>NUCLEOTIDE SEQUENCE [LARGE SCALE GENOMIC DNA]</scope>
    <source>
        <strain evidence="4">CGMCC 1.3431</strain>
    </source>
</reference>
<dbReference type="GO" id="GO:0000271">
    <property type="term" value="P:polysaccharide biosynthetic process"/>
    <property type="evidence" value="ECO:0007669"/>
    <property type="project" value="TreeGrafter"/>
</dbReference>
<protein>
    <submittedName>
        <fullName evidence="3">Peptidoglycan/LPS O-acetylase OafA/YrhL, contains acyltransferase and SGNH-hydrolase domains</fullName>
    </submittedName>
</protein>
<evidence type="ECO:0000259" key="2">
    <source>
        <dbReference type="Pfam" id="PF01757"/>
    </source>
</evidence>
<feature type="transmembrane region" description="Helical" evidence="1">
    <location>
        <begin position="7"/>
        <end position="25"/>
    </location>
</feature>
<dbReference type="OrthoDB" id="9796461at2"/>
<evidence type="ECO:0000313" key="3">
    <source>
        <dbReference type="EMBL" id="SCW79143.1"/>
    </source>
</evidence>
<dbReference type="GO" id="GO:0016020">
    <property type="term" value="C:membrane"/>
    <property type="evidence" value="ECO:0007669"/>
    <property type="project" value="TreeGrafter"/>
</dbReference>
<dbReference type="PANTHER" id="PTHR23028:SF53">
    <property type="entry name" value="ACYL_TRANSF_3 DOMAIN-CONTAINING PROTEIN"/>
    <property type="match status" value="1"/>
</dbReference>
<keyword evidence="3" id="KW-0808">Transferase</keyword>
<sequence>MNDHLKPLTSLRFFAAFWVVMYTYIHELSGNISLGVIEKGYLGVDLFFVLSGFILSYVYLNGFGEGRFKYGQFVIHRLARVYPLHIATLLFTLLLVAAAAVKGVTLDGNADNWAALPAHLTLTQAWGLAPTASFNHPSWSISAEWFAYLGFPVVAFLAWRLRERPIVAVSLAICFLVAVNLIFARLAGFELTHATFQWGALRIVPSFLYGSALYLAWRSRAVAKPGVALIGTGIALLTVVFSTSFGQSDILTVVALGLLVLSISGLAQDEKGILSGKTLVYLGEISFATYMIYVPWKWVYLKSVNALLGTDHAPLPFLWWLAGLLALVPLSMLAHHLVERPFRKIVRHYGECLHGAITHSWVKEG</sequence>
<name>A0A1G4TCH7_9CAUL</name>
<dbReference type="GO" id="GO:0016747">
    <property type="term" value="F:acyltransferase activity, transferring groups other than amino-acyl groups"/>
    <property type="evidence" value="ECO:0007669"/>
    <property type="project" value="InterPro"/>
</dbReference>
<dbReference type="EMBL" id="FMTS01000007">
    <property type="protein sequence ID" value="SCW79143.1"/>
    <property type="molecule type" value="Genomic_DNA"/>
</dbReference>
<dbReference type="RefSeq" id="WP_090650368.1">
    <property type="nucleotide sequence ID" value="NZ_CBCRYE010000007.1"/>
</dbReference>
<feature type="transmembrane region" description="Helical" evidence="1">
    <location>
        <begin position="250"/>
        <end position="267"/>
    </location>
</feature>
<proteinExistence type="predicted"/>
<organism evidence="3 4">
    <name type="scientific">Asticcacaulis taihuensis</name>
    <dbReference type="NCBI Taxonomy" id="260084"/>
    <lineage>
        <taxon>Bacteria</taxon>
        <taxon>Pseudomonadati</taxon>
        <taxon>Pseudomonadota</taxon>
        <taxon>Alphaproteobacteria</taxon>
        <taxon>Caulobacterales</taxon>
        <taxon>Caulobacteraceae</taxon>
        <taxon>Asticcacaulis</taxon>
    </lineage>
</organism>
<keyword evidence="1" id="KW-0472">Membrane</keyword>
<keyword evidence="1" id="KW-1133">Transmembrane helix</keyword>
<accession>A0A1G4TCH7</accession>
<feature type="transmembrane region" description="Helical" evidence="1">
    <location>
        <begin position="40"/>
        <end position="60"/>
    </location>
</feature>
<dbReference type="STRING" id="260084.SAMN02927928_3456"/>
<keyword evidence="3" id="KW-0012">Acyltransferase</keyword>
<dbReference type="Proteomes" id="UP000199150">
    <property type="component" value="Unassembled WGS sequence"/>
</dbReference>
<dbReference type="InterPro" id="IPR002656">
    <property type="entry name" value="Acyl_transf_3_dom"/>
</dbReference>
<gene>
    <name evidence="3" type="ORF">SAMN02927928_3456</name>
</gene>
<feature type="transmembrane region" description="Helical" evidence="1">
    <location>
        <begin position="226"/>
        <end position="244"/>
    </location>
</feature>
<evidence type="ECO:0000256" key="1">
    <source>
        <dbReference type="SAM" id="Phobius"/>
    </source>
</evidence>
<keyword evidence="1" id="KW-0812">Transmembrane</keyword>
<dbReference type="Pfam" id="PF01757">
    <property type="entry name" value="Acyl_transf_3"/>
    <property type="match status" value="1"/>
</dbReference>
<feature type="transmembrane region" description="Helical" evidence="1">
    <location>
        <begin position="166"/>
        <end position="187"/>
    </location>
</feature>
<dbReference type="PANTHER" id="PTHR23028">
    <property type="entry name" value="ACETYLTRANSFERASE"/>
    <property type="match status" value="1"/>
</dbReference>
<keyword evidence="3" id="KW-0378">Hydrolase</keyword>
<feature type="domain" description="Acyltransferase 3" evidence="2">
    <location>
        <begin position="10"/>
        <end position="334"/>
    </location>
</feature>
<dbReference type="AlphaFoldDB" id="A0A1G4TCH7"/>
<evidence type="ECO:0000313" key="4">
    <source>
        <dbReference type="Proteomes" id="UP000199150"/>
    </source>
</evidence>
<dbReference type="GO" id="GO:0016787">
    <property type="term" value="F:hydrolase activity"/>
    <property type="evidence" value="ECO:0007669"/>
    <property type="project" value="UniProtKB-KW"/>
</dbReference>
<feature type="transmembrane region" description="Helical" evidence="1">
    <location>
        <begin position="199"/>
        <end position="217"/>
    </location>
</feature>
<keyword evidence="4" id="KW-1185">Reference proteome</keyword>